<sequence>MIDYTVFVSNIEQELKRELCNEELEFVLWMYERYIEDQQQMNFVI</sequence>
<gene>
    <name evidence="1" type="ORF">SAMN05216244_2743</name>
</gene>
<evidence type="ECO:0000313" key="2">
    <source>
        <dbReference type="Proteomes" id="UP000182347"/>
    </source>
</evidence>
<keyword evidence="2" id="KW-1185">Reference proteome</keyword>
<reference evidence="2" key="1">
    <citation type="submission" date="2016-10" db="EMBL/GenBank/DDBJ databases">
        <authorList>
            <person name="Varghese N."/>
            <person name="Submissions S."/>
        </authorList>
    </citation>
    <scope>NUCLEOTIDE SEQUENCE [LARGE SCALE GENOMIC DNA]</scope>
    <source>
        <strain evidence="2">CGMCC 1.6199</strain>
    </source>
</reference>
<proteinExistence type="predicted"/>
<dbReference type="AlphaFoldDB" id="A0A1G9TVR3"/>
<dbReference type="Proteomes" id="UP000182347">
    <property type="component" value="Unassembled WGS sequence"/>
</dbReference>
<protein>
    <submittedName>
        <fullName evidence="1">Uncharacterized protein</fullName>
    </submittedName>
</protein>
<organism evidence="1 2">
    <name type="scientific">Sediminibacillus halophilus</name>
    <dbReference type="NCBI Taxonomy" id="482461"/>
    <lineage>
        <taxon>Bacteria</taxon>
        <taxon>Bacillati</taxon>
        <taxon>Bacillota</taxon>
        <taxon>Bacilli</taxon>
        <taxon>Bacillales</taxon>
        <taxon>Bacillaceae</taxon>
        <taxon>Sediminibacillus</taxon>
    </lineage>
</organism>
<dbReference type="RefSeq" id="WP_175486806.1">
    <property type="nucleotide sequence ID" value="NZ_FNHF01000003.1"/>
</dbReference>
<accession>A0A1G9TVR3</accession>
<dbReference type="STRING" id="482461.SAMN05216244_2743"/>
<evidence type="ECO:0000313" key="1">
    <source>
        <dbReference type="EMBL" id="SDM51504.1"/>
    </source>
</evidence>
<dbReference type="EMBL" id="FNHF01000003">
    <property type="protein sequence ID" value="SDM51504.1"/>
    <property type="molecule type" value="Genomic_DNA"/>
</dbReference>
<name>A0A1G9TVR3_9BACI</name>